<organism evidence="7 8">
    <name type="scientific">Letharia columbiana</name>
    <dbReference type="NCBI Taxonomy" id="112416"/>
    <lineage>
        <taxon>Eukaryota</taxon>
        <taxon>Fungi</taxon>
        <taxon>Dikarya</taxon>
        <taxon>Ascomycota</taxon>
        <taxon>Pezizomycotina</taxon>
        <taxon>Lecanoromycetes</taxon>
        <taxon>OSLEUM clade</taxon>
        <taxon>Lecanoromycetidae</taxon>
        <taxon>Lecanorales</taxon>
        <taxon>Lecanorineae</taxon>
        <taxon>Parmeliaceae</taxon>
        <taxon>Letharia</taxon>
    </lineage>
</organism>
<evidence type="ECO:0000256" key="2">
    <source>
        <dbReference type="ARBA" id="ARBA00005389"/>
    </source>
</evidence>
<evidence type="ECO:0000256" key="3">
    <source>
        <dbReference type="ARBA" id="ARBA00023015"/>
    </source>
</evidence>
<dbReference type="Proteomes" id="UP000578531">
    <property type="component" value="Unassembled WGS sequence"/>
</dbReference>
<dbReference type="EMBL" id="JACCJC010000015">
    <property type="protein sequence ID" value="KAF6237126.1"/>
    <property type="molecule type" value="Genomic_DNA"/>
</dbReference>
<evidence type="ECO:0000256" key="1">
    <source>
        <dbReference type="ARBA" id="ARBA00004123"/>
    </source>
</evidence>
<dbReference type="GO" id="GO:0003712">
    <property type="term" value="F:transcription coregulator activity"/>
    <property type="evidence" value="ECO:0007669"/>
    <property type="project" value="InterPro"/>
</dbReference>
<keyword evidence="3 6" id="KW-0805">Transcription regulation</keyword>
<comment type="caution">
    <text evidence="7">The sequence shown here is derived from an EMBL/GenBank/DDBJ whole genome shotgun (WGS) entry which is preliminary data.</text>
</comment>
<keyword evidence="4 6" id="KW-0804">Transcription</keyword>
<dbReference type="AlphaFoldDB" id="A0A8H6FYM2"/>
<comment type="subcellular location">
    <subcellularLocation>
        <location evidence="1 6">Nucleus</location>
    </subcellularLocation>
</comment>
<comment type="function">
    <text evidence="6">Component of the Mediator complex, a coactivator involved in the regulated transcription of nearly all RNA polymerase II-dependent genes. Mediator functions as a bridge to convey information from gene-specific regulatory proteins to the basal RNA polymerase II transcription machinery. Mediator is recruited to promoters by direct interactions with regulatory proteins and serves as a scaffold for the assembly of a functional preinitiation complex with RNA polymerase II and the general transcription factors.</text>
</comment>
<accession>A0A8H6FYM2</accession>
<reference evidence="7 8" key="1">
    <citation type="journal article" date="2020" name="Genomics">
        <title>Complete, high-quality genomes from long-read metagenomic sequencing of two wolf lichen thalli reveals enigmatic genome architecture.</title>
        <authorList>
            <person name="McKenzie S.K."/>
            <person name="Walston R.F."/>
            <person name="Allen J.L."/>
        </authorList>
    </citation>
    <scope>NUCLEOTIDE SEQUENCE [LARGE SCALE GENOMIC DNA]</scope>
    <source>
        <strain evidence="7">WasteWater2</strain>
    </source>
</reference>
<dbReference type="Pfam" id="PF09748">
    <property type="entry name" value="Med10"/>
    <property type="match status" value="1"/>
</dbReference>
<dbReference type="InterPro" id="IPR019145">
    <property type="entry name" value="Mediator_Med10"/>
</dbReference>
<evidence type="ECO:0000313" key="8">
    <source>
        <dbReference type="Proteomes" id="UP000578531"/>
    </source>
</evidence>
<keyword evidence="8" id="KW-1185">Reference proteome</keyword>
<dbReference type="GO" id="GO:0006357">
    <property type="term" value="P:regulation of transcription by RNA polymerase II"/>
    <property type="evidence" value="ECO:0007669"/>
    <property type="project" value="InterPro"/>
</dbReference>
<sequence length="146" mass="16312">MAPMPENTVDDRLRDVIQNLFEIQSAVHGYLGPETQQQLVRKIHQLTTSLSTLSTSSSSLPIGLPPEIIDYIDQGRNPDIYTRELVEAVQRSNQYLKGKSEAFAGFRDMLAEEIVKGIPECKEDVQRILEGNNAVVGEVMRQNGDV</sequence>
<evidence type="ECO:0000313" key="7">
    <source>
        <dbReference type="EMBL" id="KAF6237126.1"/>
    </source>
</evidence>
<evidence type="ECO:0000256" key="4">
    <source>
        <dbReference type="ARBA" id="ARBA00023163"/>
    </source>
</evidence>
<evidence type="ECO:0000256" key="6">
    <source>
        <dbReference type="RuleBase" id="RU364146"/>
    </source>
</evidence>
<dbReference type="OrthoDB" id="337270at2759"/>
<name>A0A8H6FYM2_9LECA</name>
<protein>
    <recommendedName>
        <fullName evidence="6">Mediator of RNA polymerase II transcription subunit 10</fullName>
    </recommendedName>
    <alternativeName>
        <fullName evidence="6">Mediator complex subunit 10</fullName>
    </alternativeName>
</protein>
<proteinExistence type="inferred from homology"/>
<comment type="subunit">
    <text evidence="6">Component of the Mediator complex.</text>
</comment>
<comment type="similarity">
    <text evidence="2 6">Belongs to the Mediator complex subunit 10 family.</text>
</comment>
<gene>
    <name evidence="6" type="primary">MED10</name>
    <name evidence="7" type="ORF">HO173_004594</name>
</gene>
<evidence type="ECO:0000256" key="5">
    <source>
        <dbReference type="ARBA" id="ARBA00023242"/>
    </source>
</evidence>
<dbReference type="GO" id="GO:0016592">
    <property type="term" value="C:mediator complex"/>
    <property type="evidence" value="ECO:0007669"/>
    <property type="project" value="InterPro"/>
</dbReference>
<keyword evidence="5 6" id="KW-0539">Nucleus</keyword>
<keyword evidence="6" id="KW-0010">Activator</keyword>